<keyword evidence="2" id="KW-1185">Reference proteome</keyword>
<evidence type="ECO:0000313" key="1">
    <source>
        <dbReference type="EMBL" id="MFD1884021.1"/>
    </source>
</evidence>
<reference evidence="2" key="1">
    <citation type="journal article" date="2019" name="Int. J. Syst. Evol. Microbiol.">
        <title>The Global Catalogue of Microorganisms (GCM) 10K type strain sequencing project: providing services to taxonomists for standard genome sequencing and annotation.</title>
        <authorList>
            <consortium name="The Broad Institute Genomics Platform"/>
            <consortium name="The Broad Institute Genome Sequencing Center for Infectious Disease"/>
            <person name="Wu L."/>
            <person name="Ma J."/>
        </authorList>
    </citation>
    <scope>NUCLEOTIDE SEQUENCE [LARGE SCALE GENOMIC DNA]</scope>
    <source>
        <strain evidence="2">CCUG 54950</strain>
    </source>
</reference>
<dbReference type="EMBL" id="JBHUEH010000003">
    <property type="protein sequence ID" value="MFD1884021.1"/>
    <property type="molecule type" value="Genomic_DNA"/>
</dbReference>
<sequence>MRQSFDAWVDKQNQLPINKFYTDSDGTVVYALYQDNEGYVHFNDIAPHTEPDKMPVTEFHHRFKPERSLTDATE</sequence>
<evidence type="ECO:0000313" key="2">
    <source>
        <dbReference type="Proteomes" id="UP001597233"/>
    </source>
</evidence>
<comment type="caution">
    <text evidence="1">The sequence shown here is derived from an EMBL/GenBank/DDBJ whole genome shotgun (WGS) entry which is preliminary data.</text>
</comment>
<gene>
    <name evidence="1" type="ORF">ACFSC9_00605</name>
</gene>
<accession>A0ABW4RCP2</accession>
<proteinExistence type="predicted"/>
<evidence type="ECO:0008006" key="3">
    <source>
        <dbReference type="Google" id="ProtNLM"/>
    </source>
</evidence>
<dbReference type="RefSeq" id="WP_347327429.1">
    <property type="nucleotide sequence ID" value="NZ_JBCGUH010000030.1"/>
</dbReference>
<name>A0ABW4RCP2_9BACL</name>
<protein>
    <recommendedName>
        <fullName evidence="3">KTSC domain-containing protein</fullName>
    </recommendedName>
</protein>
<organism evidence="1 2">
    <name type="scientific">Paenibacillus wenxiniae</name>
    <dbReference type="NCBI Taxonomy" id="1636843"/>
    <lineage>
        <taxon>Bacteria</taxon>
        <taxon>Bacillati</taxon>
        <taxon>Bacillota</taxon>
        <taxon>Bacilli</taxon>
        <taxon>Bacillales</taxon>
        <taxon>Paenibacillaceae</taxon>
        <taxon>Paenibacillus</taxon>
    </lineage>
</organism>
<dbReference type="Proteomes" id="UP001597233">
    <property type="component" value="Unassembled WGS sequence"/>
</dbReference>